<evidence type="ECO:0000256" key="4">
    <source>
        <dbReference type="RuleBase" id="RU000384"/>
    </source>
</evidence>
<dbReference type="AlphaFoldDB" id="A0A8J8BD93"/>
<dbReference type="SMART" id="SM01230">
    <property type="entry name" value="Gln-synt_C"/>
    <property type="match status" value="1"/>
</dbReference>
<organism evidence="7 8">
    <name type="scientific">Actinocrinis puniceicyclus</name>
    <dbReference type="NCBI Taxonomy" id="977794"/>
    <lineage>
        <taxon>Bacteria</taxon>
        <taxon>Bacillati</taxon>
        <taxon>Actinomycetota</taxon>
        <taxon>Actinomycetes</taxon>
        <taxon>Catenulisporales</taxon>
        <taxon>Actinospicaceae</taxon>
        <taxon>Actinocrinis</taxon>
    </lineage>
</organism>
<comment type="caution">
    <text evidence="7">The sequence shown here is derived from an EMBL/GenBank/DDBJ whole genome shotgun (WGS) entry which is preliminary data.</text>
</comment>
<accession>A0A8J8BD93</accession>
<feature type="domain" description="GS catalytic" evidence="6">
    <location>
        <begin position="140"/>
        <end position="476"/>
    </location>
</feature>
<dbReference type="PROSITE" id="PS51987">
    <property type="entry name" value="GS_CATALYTIC"/>
    <property type="match status" value="1"/>
</dbReference>
<dbReference type="GO" id="GO:0006542">
    <property type="term" value="P:glutamine biosynthetic process"/>
    <property type="evidence" value="ECO:0007669"/>
    <property type="project" value="InterPro"/>
</dbReference>
<dbReference type="RefSeq" id="WP_211467914.1">
    <property type="nucleotide sequence ID" value="NZ_JAGSXH010000035.1"/>
</dbReference>
<feature type="region of interest" description="Disordered" evidence="5">
    <location>
        <begin position="1"/>
        <end position="28"/>
    </location>
</feature>
<name>A0A8J8BD93_9ACTN</name>
<evidence type="ECO:0000256" key="2">
    <source>
        <dbReference type="ARBA" id="ARBA00022598"/>
    </source>
</evidence>
<sequence>MTAAADGQSSPAVDRHAEGTPQGVLSPDELLEKTDSGEIDTVLVAVPGPSGLLRGKAYDAGYFAAHVLGSGTHAAAYLLTTDPDMRVLPGFAFGGWEHGAGDVWLRANEATLRIAGWAARTALVLADPCDRQGRPIPVAPRAVLARQLHRLADLGLTASLGVESEAMVYDIDYQGAARRGWRDLPPAADHNTDYALTHPARLTALIDRIRETSYATGLPLEGIKTEAGAGQLEVTFRHGEPMMSADQHAVYKLLAHQAAEHTGMALTFMAKPFTGRDGNSCHLHLSLLDDEGRNPLVDGHGRLTDLGRHAVAGCLATLNQVAVLMLPNVNSYKRLHTDTSPLFAPTTLSWGYDNRTCALRVLGAGGSGRIECRIPGADAQPHLAAAALITAVVHGIEQKLPLEEQPVAANAYDDPHATRMPRTLSEAAARMHDSAEAAELLGADVLTHYAQAAWHEADYHQRRVSDLERERGFSRS</sequence>
<dbReference type="Gene3D" id="3.30.590.10">
    <property type="entry name" value="Glutamine synthetase/guanido kinase, catalytic domain"/>
    <property type="match status" value="1"/>
</dbReference>
<dbReference type="InterPro" id="IPR036651">
    <property type="entry name" value="Gln_synt_N_sf"/>
</dbReference>
<dbReference type="EMBL" id="JAGSXH010000035">
    <property type="protein sequence ID" value="MBS2963846.1"/>
    <property type="molecule type" value="Genomic_DNA"/>
</dbReference>
<dbReference type="PANTHER" id="PTHR43785">
    <property type="entry name" value="GAMMA-GLUTAMYLPUTRESCINE SYNTHETASE"/>
    <property type="match status" value="1"/>
</dbReference>
<dbReference type="InterPro" id="IPR014746">
    <property type="entry name" value="Gln_synth/guanido_kin_cat_dom"/>
</dbReference>
<dbReference type="Pfam" id="PF00120">
    <property type="entry name" value="Gln-synt_C"/>
    <property type="match status" value="1"/>
</dbReference>
<dbReference type="SUPFAM" id="SSF54368">
    <property type="entry name" value="Glutamine synthetase, N-terminal domain"/>
    <property type="match status" value="1"/>
</dbReference>
<dbReference type="SUPFAM" id="SSF55931">
    <property type="entry name" value="Glutamine synthetase/guanido kinase"/>
    <property type="match status" value="1"/>
</dbReference>
<evidence type="ECO:0000256" key="1">
    <source>
        <dbReference type="ARBA" id="ARBA00009897"/>
    </source>
</evidence>
<proteinExistence type="inferred from homology"/>
<dbReference type="PANTHER" id="PTHR43785:SF12">
    <property type="entry name" value="TYPE-1 GLUTAMINE SYNTHETASE 2"/>
    <property type="match status" value="1"/>
</dbReference>
<keyword evidence="2" id="KW-0436">Ligase</keyword>
<evidence type="ECO:0000313" key="8">
    <source>
        <dbReference type="Proteomes" id="UP000677913"/>
    </source>
</evidence>
<dbReference type="InterPro" id="IPR008146">
    <property type="entry name" value="Gln_synth_cat_dom"/>
</dbReference>
<dbReference type="GO" id="GO:0004356">
    <property type="term" value="F:glutamine synthetase activity"/>
    <property type="evidence" value="ECO:0007669"/>
    <property type="project" value="InterPro"/>
</dbReference>
<evidence type="ECO:0000256" key="3">
    <source>
        <dbReference type="PROSITE-ProRule" id="PRU01331"/>
    </source>
</evidence>
<evidence type="ECO:0000313" key="7">
    <source>
        <dbReference type="EMBL" id="MBS2963846.1"/>
    </source>
</evidence>
<keyword evidence="8" id="KW-1185">Reference proteome</keyword>
<protein>
    <submittedName>
        <fullName evidence="7">Glutamine synthetase</fullName>
    </submittedName>
</protein>
<evidence type="ECO:0000259" key="6">
    <source>
        <dbReference type="PROSITE" id="PS51987"/>
    </source>
</evidence>
<comment type="similarity">
    <text evidence="1 3 4">Belongs to the glutamine synthetase family.</text>
</comment>
<dbReference type="Proteomes" id="UP000677913">
    <property type="component" value="Unassembled WGS sequence"/>
</dbReference>
<reference evidence="7" key="1">
    <citation type="submission" date="2021-04" db="EMBL/GenBank/DDBJ databases">
        <title>Genome based classification of Actinospica acidithermotolerans sp. nov., an actinobacterium isolated from an Indonesian hot spring.</title>
        <authorList>
            <person name="Kusuma A.B."/>
            <person name="Putra K.E."/>
            <person name="Nafisah S."/>
            <person name="Loh J."/>
            <person name="Nouioui I."/>
            <person name="Goodfellow M."/>
        </authorList>
    </citation>
    <scope>NUCLEOTIDE SEQUENCE</scope>
    <source>
        <strain evidence="7">DSM 45618</strain>
    </source>
</reference>
<evidence type="ECO:0000256" key="5">
    <source>
        <dbReference type="SAM" id="MobiDB-lite"/>
    </source>
</evidence>
<gene>
    <name evidence="7" type="ORF">KGA66_12370</name>
</gene>